<reference evidence="1 2" key="1">
    <citation type="journal article" date="2021" name="Hortic Res">
        <title>High-quality reference genome and annotation aids understanding of berry development for evergreen blueberry (Vaccinium darrowii).</title>
        <authorList>
            <person name="Yu J."/>
            <person name="Hulse-Kemp A.M."/>
            <person name="Babiker E."/>
            <person name="Staton M."/>
        </authorList>
    </citation>
    <scope>NUCLEOTIDE SEQUENCE [LARGE SCALE GENOMIC DNA]</scope>
    <source>
        <strain evidence="2">cv. NJ 8807/NJ 8810</strain>
        <tissue evidence="1">Young leaf</tissue>
    </source>
</reference>
<name>A0ACB7Z0W5_9ERIC</name>
<dbReference type="EMBL" id="CM037153">
    <property type="protein sequence ID" value="KAH7859149.1"/>
    <property type="molecule type" value="Genomic_DNA"/>
</dbReference>
<proteinExistence type="predicted"/>
<comment type="caution">
    <text evidence="1">The sequence shown here is derived from an EMBL/GenBank/DDBJ whole genome shotgun (WGS) entry which is preliminary data.</text>
</comment>
<gene>
    <name evidence="1" type="ORF">Vadar_032225</name>
</gene>
<protein>
    <submittedName>
        <fullName evidence="1">Uncharacterized protein</fullName>
    </submittedName>
</protein>
<organism evidence="1 2">
    <name type="scientific">Vaccinium darrowii</name>
    <dbReference type="NCBI Taxonomy" id="229202"/>
    <lineage>
        <taxon>Eukaryota</taxon>
        <taxon>Viridiplantae</taxon>
        <taxon>Streptophyta</taxon>
        <taxon>Embryophyta</taxon>
        <taxon>Tracheophyta</taxon>
        <taxon>Spermatophyta</taxon>
        <taxon>Magnoliopsida</taxon>
        <taxon>eudicotyledons</taxon>
        <taxon>Gunneridae</taxon>
        <taxon>Pentapetalae</taxon>
        <taxon>asterids</taxon>
        <taxon>Ericales</taxon>
        <taxon>Ericaceae</taxon>
        <taxon>Vaccinioideae</taxon>
        <taxon>Vaccinieae</taxon>
        <taxon>Vaccinium</taxon>
    </lineage>
</organism>
<accession>A0ACB7Z0W5</accession>
<evidence type="ECO:0000313" key="1">
    <source>
        <dbReference type="EMBL" id="KAH7859149.1"/>
    </source>
</evidence>
<evidence type="ECO:0000313" key="2">
    <source>
        <dbReference type="Proteomes" id="UP000828048"/>
    </source>
</evidence>
<dbReference type="Proteomes" id="UP000828048">
    <property type="component" value="Chromosome 3"/>
</dbReference>
<keyword evidence="2" id="KW-1185">Reference proteome</keyword>
<sequence length="108" mass="12732">MYYDGAGDSQLYELRCKATRIKQGGRLIPIYFTELKAIWQELDKRRPISMACPVDIKARQDEIMKDRIYDFLVGLDDVFDKVRSDFLRLKPLPGLEDSFAYIRREAQH</sequence>